<dbReference type="InterPro" id="IPR053214">
    <property type="entry name" value="LysM12-like"/>
</dbReference>
<accession>A0A395GRW1</accession>
<proteinExistence type="predicted"/>
<name>A0A395GRW1_9EURO</name>
<keyword evidence="2" id="KW-0843">Virulence</keyword>
<protein>
    <submittedName>
        <fullName evidence="3">Uncharacterized protein</fullName>
    </submittedName>
</protein>
<reference evidence="3 4" key="1">
    <citation type="submission" date="2018-02" db="EMBL/GenBank/DDBJ databases">
        <title>The genomes of Aspergillus section Nigri reveals drivers in fungal speciation.</title>
        <authorList>
            <consortium name="DOE Joint Genome Institute"/>
            <person name="Vesth T.C."/>
            <person name="Nybo J."/>
            <person name="Theobald S."/>
            <person name="Brandl J."/>
            <person name="Frisvad J.C."/>
            <person name="Nielsen K.F."/>
            <person name="Lyhne E.K."/>
            <person name="Kogle M.E."/>
            <person name="Kuo A."/>
            <person name="Riley R."/>
            <person name="Clum A."/>
            <person name="Nolan M."/>
            <person name="Lipzen A."/>
            <person name="Salamov A."/>
            <person name="Henrissat B."/>
            <person name="Wiebenga A."/>
            <person name="De vries R.P."/>
            <person name="Grigoriev I.V."/>
            <person name="Mortensen U.H."/>
            <person name="Andersen M.R."/>
            <person name="Baker S.E."/>
        </authorList>
    </citation>
    <scope>NUCLEOTIDE SEQUENCE [LARGE SCALE GENOMIC DNA]</scope>
    <source>
        <strain evidence="3 4">CBS 121593</strain>
    </source>
</reference>
<dbReference type="OrthoDB" id="73875at2759"/>
<dbReference type="InterPro" id="IPR029070">
    <property type="entry name" value="Chitinase_insertion_sf"/>
</dbReference>
<dbReference type="PANTHER" id="PTHR47700">
    <property type="entry name" value="V CHITINASE, PUTATIVE (AFU_ORTHOLOGUE AFUA_6G13720)-RELATED"/>
    <property type="match status" value="1"/>
</dbReference>
<gene>
    <name evidence="3" type="ORF">BO80DRAFT_437212</name>
</gene>
<dbReference type="SUPFAM" id="SSF54556">
    <property type="entry name" value="Chitinase insertion domain"/>
    <property type="match status" value="1"/>
</dbReference>
<dbReference type="STRING" id="1448316.A0A395GRW1"/>
<evidence type="ECO:0000313" key="4">
    <source>
        <dbReference type="Proteomes" id="UP000249402"/>
    </source>
</evidence>
<dbReference type="Proteomes" id="UP000249402">
    <property type="component" value="Unassembled WGS sequence"/>
</dbReference>
<sequence>MVGVASYGRSFEMTTAGCYSSSCTWTAGGAAGPCTQTTGYISNAGINQILADNSDAEWIFDADSDSDILVYNETQWVGYMTNTTKSTRTAYYETFNFAGTSEWAIDLEEFEVYVNPSTPGLLDLEVEIDELGLDVDQNLTCIDLIAGDNTTAELDEYVMLGAAYIDEVLTEYAGNPKDWDEDMAGTFAYAFCQDFPTGPCQEALGDLCTEGEIESGLYWAQYMVGTLFANLVQWYSAFYGSASVAALDIPVIVDTFSPTVESGVLSFSSFQSALSTALGLSSTFLPGSGELTDPLDTGFSTANTFISLLASSLYTLPDSTDIETELINIMSELYNSTTKSIVDISAWVFEYPNEASNLPSSLIEGPFTHDVANYFYNVKPLFTYDGTTWLEMQKSINATLKMNLVGAALAAADYYVLKDASVKPKKCTSVGDYLIDDICYTLAWPGAANCQQGQAHNTHATETIIESITSYGINITEMIVNSEACQNATGVYYGSQSVDITEVASTGVLPTCFFNLPVLQLVPVDGEDPFYDSPCWINTVNASVTDVTVGISYVPPNLYEIFDQDYCTCGYAHICKRLDGGC</sequence>
<dbReference type="Gene3D" id="3.20.20.80">
    <property type="entry name" value="Glycosidases"/>
    <property type="match status" value="1"/>
</dbReference>
<evidence type="ECO:0000313" key="3">
    <source>
        <dbReference type="EMBL" id="RAK98112.1"/>
    </source>
</evidence>
<keyword evidence="1" id="KW-0147">Chitin-binding</keyword>
<dbReference type="Gene3D" id="3.10.50.10">
    <property type="match status" value="1"/>
</dbReference>
<evidence type="ECO:0000256" key="1">
    <source>
        <dbReference type="ARBA" id="ARBA00022669"/>
    </source>
</evidence>
<dbReference type="GO" id="GO:0008061">
    <property type="term" value="F:chitin binding"/>
    <property type="evidence" value="ECO:0007669"/>
    <property type="project" value="UniProtKB-KW"/>
</dbReference>
<keyword evidence="4" id="KW-1185">Reference proteome</keyword>
<dbReference type="VEuPathDB" id="FungiDB:BO80DRAFT_437212"/>
<dbReference type="RefSeq" id="XP_025572440.1">
    <property type="nucleotide sequence ID" value="XM_025720993.1"/>
</dbReference>
<dbReference type="PANTHER" id="PTHR47700:SF2">
    <property type="entry name" value="CHITINASE"/>
    <property type="match status" value="1"/>
</dbReference>
<dbReference type="EMBL" id="KZ824456">
    <property type="protein sequence ID" value="RAK98112.1"/>
    <property type="molecule type" value="Genomic_DNA"/>
</dbReference>
<evidence type="ECO:0000256" key="2">
    <source>
        <dbReference type="ARBA" id="ARBA00023026"/>
    </source>
</evidence>
<dbReference type="AlphaFoldDB" id="A0A395GRW1"/>
<organism evidence="3 4">
    <name type="scientific">Aspergillus ibericus CBS 121593</name>
    <dbReference type="NCBI Taxonomy" id="1448316"/>
    <lineage>
        <taxon>Eukaryota</taxon>
        <taxon>Fungi</taxon>
        <taxon>Dikarya</taxon>
        <taxon>Ascomycota</taxon>
        <taxon>Pezizomycotina</taxon>
        <taxon>Eurotiomycetes</taxon>
        <taxon>Eurotiomycetidae</taxon>
        <taxon>Eurotiales</taxon>
        <taxon>Aspergillaceae</taxon>
        <taxon>Aspergillus</taxon>
        <taxon>Aspergillus subgen. Circumdati</taxon>
    </lineage>
</organism>
<dbReference type="GeneID" id="37225858"/>